<comment type="function">
    <text evidence="7">May play the central regulatory role in sporulation. It may be an element of the effector pathway responsible for the activation of sporulation genes in response to nutritional stress. Spo0A may act in concert with spo0H (a sigma factor) to control the expression of some genes that are critical to the sporulation process.</text>
</comment>
<feature type="modified residue" description="4-aspartylphosphate" evidence="8">
    <location>
        <position position="482"/>
    </location>
</feature>
<evidence type="ECO:0000256" key="4">
    <source>
        <dbReference type="ARBA" id="ARBA00022679"/>
    </source>
</evidence>
<dbReference type="SUPFAM" id="SSF52172">
    <property type="entry name" value="CheY-like"/>
    <property type="match status" value="1"/>
</dbReference>
<protein>
    <recommendedName>
        <fullName evidence="3">Stage 0 sporulation protein A homolog</fullName>
        <ecNumber evidence="2">2.7.13.3</ecNumber>
    </recommendedName>
</protein>
<evidence type="ECO:0000256" key="2">
    <source>
        <dbReference type="ARBA" id="ARBA00012438"/>
    </source>
</evidence>
<evidence type="ECO:0000256" key="1">
    <source>
        <dbReference type="ARBA" id="ARBA00000085"/>
    </source>
</evidence>
<accession>A0A7G9FLW6</accession>
<dbReference type="CDD" id="cd17546">
    <property type="entry name" value="REC_hyHK_CKI1_RcsC-like"/>
    <property type="match status" value="1"/>
</dbReference>
<dbReference type="GO" id="GO:0009927">
    <property type="term" value="F:histidine phosphotransfer kinase activity"/>
    <property type="evidence" value="ECO:0007669"/>
    <property type="project" value="TreeGrafter"/>
</dbReference>
<keyword evidence="12" id="KW-1185">Reference proteome</keyword>
<dbReference type="PANTHER" id="PTHR43047">
    <property type="entry name" value="TWO-COMPONENT HISTIDINE PROTEIN KINASE"/>
    <property type="match status" value="1"/>
</dbReference>
<sequence>MGDFEMDKNGDFKESSKDKLNRAIASMCDEWLLIEEIDLEADTFEILHDNLQKQGIPVPRNCSYSQQNFEMQELVAPEYQEYRYNFGVRDNLRKLLKQSDTAECEYIVCTGENVWRRDVFKVVEWKDEEPKILNWFHMNIDSKKSAELKQRQAIRDAYLQSEQAYAIKNMYLKRLNEELQMPINMIVGNASVARTFVTNPERVTACIEEISLSAKAIFRMVRQMINTDAIQQGTTLLQMQQTSVENLWRNTLDIVKPSMRLRRHTMHLDMAQLYHRNVIGDVEKMQQILLNLLQNAIDYTPYQGEIFCGIKEKPMDETTGYFEFYVQDNGVGMSEEFRKIMFEPFAREHSDRIERVEGSGLGLMIVQNLVRLLDGEIEVETKTGHGTKITVGMKLRYGTESKDAAEEIQYFDWSDWESARERKTMFSGQHVLVVDDNDITASIEEQILTERGLVVDRAINGEDAICMFERSPAHYYDLILMDMGLPFMDGYATTMGIRQLREDGRTVPVIALSSRLYADDEFHGEEYGMKARLQKPVSARKLMEAVREYI</sequence>
<keyword evidence="5" id="KW-0418">Kinase</keyword>
<dbReference type="PROSITE" id="PS50109">
    <property type="entry name" value="HIS_KIN"/>
    <property type="match status" value="1"/>
</dbReference>
<dbReference type="InterPro" id="IPR005467">
    <property type="entry name" value="His_kinase_dom"/>
</dbReference>
<dbReference type="SUPFAM" id="SSF55874">
    <property type="entry name" value="ATPase domain of HSP90 chaperone/DNA topoisomerase II/histidine kinase"/>
    <property type="match status" value="1"/>
</dbReference>
<dbReference type="Pfam" id="PF02518">
    <property type="entry name" value="HATPase_c"/>
    <property type="match status" value="1"/>
</dbReference>
<dbReference type="Gene3D" id="3.30.565.10">
    <property type="entry name" value="Histidine kinase-like ATPase, C-terminal domain"/>
    <property type="match status" value="1"/>
</dbReference>
<feature type="domain" description="Response regulatory" evidence="10">
    <location>
        <begin position="430"/>
        <end position="550"/>
    </location>
</feature>
<evidence type="ECO:0000256" key="5">
    <source>
        <dbReference type="ARBA" id="ARBA00022777"/>
    </source>
</evidence>
<evidence type="ECO:0000313" key="12">
    <source>
        <dbReference type="Proteomes" id="UP000515819"/>
    </source>
</evidence>
<dbReference type="SMART" id="SM00448">
    <property type="entry name" value="REC"/>
    <property type="match status" value="1"/>
</dbReference>
<dbReference type="GO" id="GO:0005886">
    <property type="term" value="C:plasma membrane"/>
    <property type="evidence" value="ECO:0007669"/>
    <property type="project" value="TreeGrafter"/>
</dbReference>
<dbReference type="InterPro" id="IPR004358">
    <property type="entry name" value="Sig_transdc_His_kin-like_C"/>
</dbReference>
<keyword evidence="8" id="KW-0597">Phosphoprotein</keyword>
<proteinExistence type="predicted"/>
<dbReference type="EMBL" id="CP060632">
    <property type="protein sequence ID" value="QNL99547.1"/>
    <property type="molecule type" value="Genomic_DNA"/>
</dbReference>
<dbReference type="GO" id="GO:0000155">
    <property type="term" value="F:phosphorelay sensor kinase activity"/>
    <property type="evidence" value="ECO:0007669"/>
    <property type="project" value="TreeGrafter"/>
</dbReference>
<evidence type="ECO:0000259" key="9">
    <source>
        <dbReference type="PROSITE" id="PS50109"/>
    </source>
</evidence>
<dbReference type="InterPro" id="IPR011006">
    <property type="entry name" value="CheY-like_superfamily"/>
</dbReference>
<dbReference type="Proteomes" id="UP000515819">
    <property type="component" value="Chromosome"/>
</dbReference>
<evidence type="ECO:0000256" key="8">
    <source>
        <dbReference type="PROSITE-ProRule" id="PRU00169"/>
    </source>
</evidence>
<dbReference type="PROSITE" id="PS50110">
    <property type="entry name" value="RESPONSE_REGULATORY"/>
    <property type="match status" value="1"/>
</dbReference>
<evidence type="ECO:0000259" key="10">
    <source>
        <dbReference type="PROSITE" id="PS50110"/>
    </source>
</evidence>
<dbReference type="PRINTS" id="PR00344">
    <property type="entry name" value="BCTRLSENSOR"/>
</dbReference>
<name>A0A7G9FLW6_9FIRM</name>
<dbReference type="AlphaFoldDB" id="A0A7G9FLW6"/>
<dbReference type="SMART" id="SM00387">
    <property type="entry name" value="HATPase_c"/>
    <property type="match status" value="1"/>
</dbReference>
<evidence type="ECO:0000256" key="3">
    <source>
        <dbReference type="ARBA" id="ARBA00018672"/>
    </source>
</evidence>
<dbReference type="InterPro" id="IPR003594">
    <property type="entry name" value="HATPase_dom"/>
</dbReference>
<keyword evidence="4" id="KW-0808">Transferase</keyword>
<dbReference type="KEGG" id="wcp:H9Q76_12680"/>
<evidence type="ECO:0000256" key="7">
    <source>
        <dbReference type="ARBA" id="ARBA00024867"/>
    </source>
</evidence>
<dbReference type="Gene3D" id="3.40.50.2300">
    <property type="match status" value="1"/>
</dbReference>
<dbReference type="InterPro" id="IPR001789">
    <property type="entry name" value="Sig_transdc_resp-reg_receiver"/>
</dbReference>
<reference evidence="11 12" key="1">
    <citation type="submission" date="2020-08" db="EMBL/GenBank/DDBJ databases">
        <authorList>
            <person name="Liu C."/>
            <person name="Sun Q."/>
        </authorList>
    </citation>
    <scope>NUCLEOTIDE SEQUENCE [LARGE SCALE GENOMIC DNA]</scope>
    <source>
        <strain evidence="11 12">NSJ-4</strain>
    </source>
</reference>
<feature type="domain" description="Histidine kinase" evidence="9">
    <location>
        <begin position="174"/>
        <end position="397"/>
    </location>
</feature>
<evidence type="ECO:0000313" key="11">
    <source>
        <dbReference type="EMBL" id="QNL99547.1"/>
    </source>
</evidence>
<comment type="catalytic activity">
    <reaction evidence="1">
        <text>ATP + protein L-histidine = ADP + protein N-phospho-L-histidine.</text>
        <dbReference type="EC" id="2.7.13.3"/>
    </reaction>
</comment>
<keyword evidence="6" id="KW-0902">Two-component regulatory system</keyword>
<organism evidence="11 12">
    <name type="scientific">Wujia chipingensis</name>
    <dbReference type="NCBI Taxonomy" id="2763670"/>
    <lineage>
        <taxon>Bacteria</taxon>
        <taxon>Bacillati</taxon>
        <taxon>Bacillota</taxon>
        <taxon>Clostridia</taxon>
        <taxon>Lachnospirales</taxon>
        <taxon>Lachnospiraceae</taxon>
        <taxon>Wujia</taxon>
    </lineage>
</organism>
<dbReference type="PANTHER" id="PTHR43047:SF72">
    <property type="entry name" value="OSMOSENSING HISTIDINE PROTEIN KINASE SLN1"/>
    <property type="match status" value="1"/>
</dbReference>
<gene>
    <name evidence="11" type="ORF">H9Q76_12680</name>
</gene>
<dbReference type="EC" id="2.7.13.3" evidence="2"/>
<evidence type="ECO:0000256" key="6">
    <source>
        <dbReference type="ARBA" id="ARBA00023012"/>
    </source>
</evidence>
<dbReference type="InterPro" id="IPR036890">
    <property type="entry name" value="HATPase_C_sf"/>
</dbReference>
<dbReference type="Pfam" id="PF00072">
    <property type="entry name" value="Response_reg"/>
    <property type="match status" value="1"/>
</dbReference>
<dbReference type="RefSeq" id="WP_118374337.1">
    <property type="nucleotide sequence ID" value="NZ_CP060632.1"/>
</dbReference>